<dbReference type="AlphaFoldDB" id="A0A242MYL0"/>
<dbReference type="Gene3D" id="3.40.630.30">
    <property type="match status" value="1"/>
</dbReference>
<dbReference type="Proteomes" id="UP000195221">
    <property type="component" value="Unassembled WGS sequence"/>
</dbReference>
<evidence type="ECO:0008006" key="3">
    <source>
        <dbReference type="Google" id="ProtNLM"/>
    </source>
</evidence>
<comment type="caution">
    <text evidence="1">The sequence shown here is derived from an EMBL/GenBank/DDBJ whole genome shotgun (WGS) entry which is preliminary data.</text>
</comment>
<evidence type="ECO:0000313" key="2">
    <source>
        <dbReference type="Proteomes" id="UP000195221"/>
    </source>
</evidence>
<protein>
    <recommendedName>
        <fullName evidence="3">N-acetyltransferase domain-containing protein</fullName>
    </recommendedName>
</protein>
<name>A0A242MYL0_CABSO</name>
<dbReference type="InterPro" id="IPR016181">
    <property type="entry name" value="Acyl_CoA_acyltransferase"/>
</dbReference>
<reference evidence="1 2" key="1">
    <citation type="submission" date="2017-03" db="EMBL/GenBank/DDBJ databases">
        <title>Genome analysis of strain PAMC 26577.</title>
        <authorList>
            <person name="Oh H.-M."/>
            <person name="Yang J.-A."/>
        </authorList>
    </citation>
    <scope>NUCLEOTIDE SEQUENCE [LARGE SCALE GENOMIC DNA]</scope>
    <source>
        <strain evidence="1 2">PAMC 26577</strain>
    </source>
</reference>
<proteinExistence type="predicted"/>
<organism evidence="1 2">
    <name type="scientific">Caballeronia sordidicola</name>
    <name type="common">Burkholderia sordidicola</name>
    <dbReference type="NCBI Taxonomy" id="196367"/>
    <lineage>
        <taxon>Bacteria</taxon>
        <taxon>Pseudomonadati</taxon>
        <taxon>Pseudomonadota</taxon>
        <taxon>Betaproteobacteria</taxon>
        <taxon>Burkholderiales</taxon>
        <taxon>Burkholderiaceae</taxon>
        <taxon>Caballeronia</taxon>
    </lineage>
</organism>
<dbReference type="SUPFAM" id="SSF55729">
    <property type="entry name" value="Acyl-CoA N-acyltransferases (Nat)"/>
    <property type="match status" value="1"/>
</dbReference>
<dbReference type="EMBL" id="NBTZ01000036">
    <property type="protein sequence ID" value="OTP76485.1"/>
    <property type="molecule type" value="Genomic_DNA"/>
</dbReference>
<sequence>MKIAEGWALEHGAADMRLAVWEFNQQAVDFYQELGYEIRAFEMGKRVQTSADLAVNGLVEASSE</sequence>
<evidence type="ECO:0000313" key="1">
    <source>
        <dbReference type="EMBL" id="OTP76485.1"/>
    </source>
</evidence>
<gene>
    <name evidence="1" type="ORF">PAMC26577_10475</name>
</gene>
<accession>A0A242MYL0</accession>